<sequence>METLEGENSPGEKVEIIPLEIESKRSVKKILKRLKKLETNDRVNELPPVQKTSKKSDNPENEKQNVQKLPELLENKNLPNLPNLPDLPNFLKDSIEKKAESFVSFDIYKKVDFDKYFNLKNFKNFIDKLKADEKLIKNLNFNSIVCLTDAVFYIFLKFFNNKELWLNLDRVTLDSCRYITDFGIRLLNEATGKKMLIDESSSSGCKRINSYFYPTIEDDIFLSEKFNNLDMKDENDDKIELNSYKVTIINETNSSLVNFLTNNSFENKKLSYDFTQINTKKLNFNIFEVESFHNTQHPAYSFNITPSSILIIFIDFSKSKNQKEFIDDLTNRILEILNQDVRLLKLMLVIKSCIIEKEEILKSLKENLLKSIKTINDDEIEFLNSIDKVKFFEQETFRDKFRLKFSVEKFIADPSIEIVILSNDDSNEKLINQISNGLGQRYKSQLFKNLSEFLSETDKKILKFEEFIDSCLTSNKNNDFKYKIQEQIKHRNLMENYFYFKNYLGECLLFKIGNGQLIIIPNIKWFVNAIEKIREFFTTSKDLTYDSAKNIYMIPQEPTKLKELLKQINLDNQNYQILIEILISMNKLTQTGTKNFYLLDNKFMVKKSNKTFTDFWPQSTNGSLELRLILSLFYKLPEYVLNDIKSKYTKLLNIFFMNKNCIICREGSINMCVVYDESKKQLSVMAQCVDLTRLINQKEFSDSQKNVNKMIITLFNEYKIVLEATLDYFPVIFSVTALYTQTKIDGLKQNGKIYTNIEDDFIETLNIEPENLLTCNHKFKQVDAENQKCKNCSIDSEWSKLVHHSFRSVLPMVKANNFWNLYVNQNGSLNLAKTDKFLNGEIFNVGTEFLELNGTHRMSPYDFNSYSTFFTSDFQINRCEIGVRIKNNSDFSEIKVLMCCKSRRIILRRLKSSYDDYIENLVENQRYKNIKLLEEIRMNVRRNDGNNTISLNQLYAWHILPSDSVTVQLIQE</sequence>
<dbReference type="Proteomes" id="UP000663879">
    <property type="component" value="Unassembled WGS sequence"/>
</dbReference>
<dbReference type="AlphaFoldDB" id="A0A814IFR4"/>
<dbReference type="EMBL" id="CAJNOC010004502">
    <property type="protein sequence ID" value="CAF1023837.1"/>
    <property type="molecule type" value="Genomic_DNA"/>
</dbReference>
<reference evidence="2" key="1">
    <citation type="submission" date="2021-02" db="EMBL/GenBank/DDBJ databases">
        <authorList>
            <person name="Nowell W R."/>
        </authorList>
    </citation>
    <scope>NUCLEOTIDE SEQUENCE</scope>
    <source>
        <strain evidence="2">Ploen Becks lab</strain>
    </source>
</reference>
<evidence type="ECO:0000313" key="3">
    <source>
        <dbReference type="Proteomes" id="UP000663879"/>
    </source>
</evidence>
<organism evidence="2 3">
    <name type="scientific">Brachionus calyciflorus</name>
    <dbReference type="NCBI Taxonomy" id="104777"/>
    <lineage>
        <taxon>Eukaryota</taxon>
        <taxon>Metazoa</taxon>
        <taxon>Spiralia</taxon>
        <taxon>Gnathifera</taxon>
        <taxon>Rotifera</taxon>
        <taxon>Eurotatoria</taxon>
        <taxon>Monogononta</taxon>
        <taxon>Pseudotrocha</taxon>
        <taxon>Ploima</taxon>
        <taxon>Brachionidae</taxon>
        <taxon>Brachionus</taxon>
    </lineage>
</organism>
<protein>
    <submittedName>
        <fullName evidence="2">Uncharacterized protein</fullName>
    </submittedName>
</protein>
<keyword evidence="3" id="KW-1185">Reference proteome</keyword>
<dbReference type="OrthoDB" id="10550028at2759"/>
<comment type="caution">
    <text evidence="2">The sequence shown here is derived from an EMBL/GenBank/DDBJ whole genome shotgun (WGS) entry which is preliminary data.</text>
</comment>
<proteinExistence type="predicted"/>
<feature type="region of interest" description="Disordered" evidence="1">
    <location>
        <begin position="41"/>
        <end position="64"/>
    </location>
</feature>
<evidence type="ECO:0000256" key="1">
    <source>
        <dbReference type="SAM" id="MobiDB-lite"/>
    </source>
</evidence>
<accession>A0A814IFR4</accession>
<evidence type="ECO:0000313" key="2">
    <source>
        <dbReference type="EMBL" id="CAF1023837.1"/>
    </source>
</evidence>
<name>A0A814IFR4_9BILA</name>
<feature type="compositionally biased region" description="Basic and acidic residues" evidence="1">
    <location>
        <begin position="54"/>
        <end position="64"/>
    </location>
</feature>
<gene>
    <name evidence="2" type="ORF">OXX778_LOCUS17515</name>
</gene>